<dbReference type="EMBL" id="FZNX01000001">
    <property type="protein sequence ID" value="SNR36073.1"/>
    <property type="molecule type" value="Genomic_DNA"/>
</dbReference>
<dbReference type="InterPro" id="IPR012347">
    <property type="entry name" value="Ferritin-like"/>
</dbReference>
<sequence>MKNTDSKKVLVLTSDEIEDLLYLRELEKLAKDVYIYSYDKYYSQIFNNIILSEEKHMNSVLNLLEKYNIEDPASEIIGEFKNQLIQEKYNHLIELSKISLLNAIIAGDIIEDYDTLDLIIKESRTTKYDLLNVYGSLKCGSRNHLRSFYNQTLLYDSIYIPEYISQEEFDLIVTSPYEK</sequence>
<accession>A0A238VQL3</accession>
<dbReference type="CDD" id="cd01048">
    <property type="entry name" value="Ferritin_like_AB2"/>
    <property type="match status" value="1"/>
</dbReference>
<reference evidence="3" key="1">
    <citation type="submission" date="2017-06" db="EMBL/GenBank/DDBJ databases">
        <authorList>
            <person name="Varghese N."/>
            <person name="Submissions S."/>
        </authorList>
    </citation>
    <scope>NUCLEOTIDE SEQUENCE [LARGE SCALE GENOMIC DNA]</scope>
    <source>
        <strain evidence="3">DSM 27993</strain>
    </source>
</reference>
<feature type="domain" description="DUF2202" evidence="1">
    <location>
        <begin position="16"/>
        <end position="175"/>
    </location>
</feature>
<dbReference type="Pfam" id="PF09968">
    <property type="entry name" value="DUF2202"/>
    <property type="match status" value="1"/>
</dbReference>
<organism evidence="2 3">
    <name type="scientific">Lutibacter flavus</name>
    <dbReference type="NCBI Taxonomy" id="691689"/>
    <lineage>
        <taxon>Bacteria</taxon>
        <taxon>Pseudomonadati</taxon>
        <taxon>Bacteroidota</taxon>
        <taxon>Flavobacteriia</taxon>
        <taxon>Flavobacteriales</taxon>
        <taxon>Flavobacteriaceae</taxon>
        <taxon>Lutibacter</taxon>
    </lineage>
</organism>
<dbReference type="AlphaFoldDB" id="A0A238VQL3"/>
<dbReference type="Gene3D" id="1.20.1260.10">
    <property type="match status" value="1"/>
</dbReference>
<dbReference type="OrthoDB" id="9801086at2"/>
<dbReference type="SUPFAM" id="SSF47240">
    <property type="entry name" value="Ferritin-like"/>
    <property type="match status" value="1"/>
</dbReference>
<evidence type="ECO:0000313" key="3">
    <source>
        <dbReference type="Proteomes" id="UP000198412"/>
    </source>
</evidence>
<evidence type="ECO:0000313" key="2">
    <source>
        <dbReference type="EMBL" id="SNR36073.1"/>
    </source>
</evidence>
<dbReference type="RefSeq" id="WP_089377121.1">
    <property type="nucleotide sequence ID" value="NZ_FZNX01000001.1"/>
</dbReference>
<keyword evidence="3" id="KW-1185">Reference proteome</keyword>
<dbReference type="InterPro" id="IPR019243">
    <property type="entry name" value="DUF2202"/>
</dbReference>
<proteinExistence type="predicted"/>
<name>A0A238VQL3_9FLAO</name>
<dbReference type="Proteomes" id="UP000198412">
    <property type="component" value="Unassembled WGS sequence"/>
</dbReference>
<evidence type="ECO:0000259" key="1">
    <source>
        <dbReference type="Pfam" id="PF09968"/>
    </source>
</evidence>
<dbReference type="InterPro" id="IPR009078">
    <property type="entry name" value="Ferritin-like_SF"/>
</dbReference>
<protein>
    <recommendedName>
        <fullName evidence="1">DUF2202 domain-containing protein</fullName>
    </recommendedName>
</protein>
<gene>
    <name evidence="2" type="ORF">SAMN04488111_0812</name>
</gene>